<dbReference type="AlphaFoldDB" id="A0A0W0FLM6"/>
<sequence>MAQPQPPPPSYPFAIPSMKDSYPALRDVQNIPQLSSSAAEGAPLDPNAISDAKAAVVLLSGLLNAESPSVTPAIVESAENRLAILRQVHGSQKYGGGNIMAMLAQIQASHRRIETKLDVNTANIENLRRRQLNARDSHGHSANRLSHMVAKTIPGSGHVLAYSLRHAAGAPIVPLNPVPDIGAIHHLDPRTIDSMTHADILDLIAFYNEDFGITAGDNLAARRDKVKEWLV</sequence>
<proteinExistence type="predicted"/>
<comment type="caution">
    <text evidence="1">The sequence shown here is derived from an EMBL/GenBank/DDBJ whole genome shotgun (WGS) entry which is preliminary data.</text>
</comment>
<dbReference type="Proteomes" id="UP000054988">
    <property type="component" value="Unassembled WGS sequence"/>
</dbReference>
<evidence type="ECO:0000313" key="2">
    <source>
        <dbReference type="Proteomes" id="UP000054988"/>
    </source>
</evidence>
<dbReference type="EMBL" id="LATX01001865">
    <property type="protein sequence ID" value="KTB37211.1"/>
    <property type="molecule type" value="Genomic_DNA"/>
</dbReference>
<gene>
    <name evidence="1" type="ORF">WG66_10209</name>
</gene>
<organism evidence="1 2">
    <name type="scientific">Moniliophthora roreri</name>
    <name type="common">Frosty pod rot fungus</name>
    <name type="synonym">Monilia roreri</name>
    <dbReference type="NCBI Taxonomy" id="221103"/>
    <lineage>
        <taxon>Eukaryota</taxon>
        <taxon>Fungi</taxon>
        <taxon>Dikarya</taxon>
        <taxon>Basidiomycota</taxon>
        <taxon>Agaricomycotina</taxon>
        <taxon>Agaricomycetes</taxon>
        <taxon>Agaricomycetidae</taxon>
        <taxon>Agaricales</taxon>
        <taxon>Marasmiineae</taxon>
        <taxon>Marasmiaceae</taxon>
        <taxon>Moniliophthora</taxon>
    </lineage>
</organism>
<name>A0A0W0FLM6_MONRR</name>
<reference evidence="1 2" key="1">
    <citation type="submission" date="2015-12" db="EMBL/GenBank/DDBJ databases">
        <title>Draft genome sequence of Moniliophthora roreri, the causal agent of frosty pod rot of cacao.</title>
        <authorList>
            <person name="Aime M.C."/>
            <person name="Diaz-Valderrama J.R."/>
            <person name="Kijpornyongpan T."/>
            <person name="Phillips-Mora W."/>
        </authorList>
    </citation>
    <scope>NUCLEOTIDE SEQUENCE [LARGE SCALE GENOMIC DNA]</scope>
    <source>
        <strain evidence="1 2">MCA 2952</strain>
    </source>
</reference>
<accession>A0A0W0FLM6</accession>
<evidence type="ECO:0000313" key="1">
    <source>
        <dbReference type="EMBL" id="KTB37211.1"/>
    </source>
</evidence>
<protein>
    <submittedName>
        <fullName evidence="1">Uncharacterized protein</fullName>
    </submittedName>
</protein>